<sequence length="284" mass="29868">MDPYSSSSPSHRHHHHHRAALTFIPPPLSTAINGSNGRFLSPLLSTPFDPDDEHLNSCSAEEESDEACGGGVLAFGHHTPGLPHHGLFPFAGVHHPYALHNSSGIINPRPHNGFLGGSTGVNYGYGDAVNVATPCGGGSSMFYLSRSALAMAPPPRPSQVGVRDIRCSNNSGAEPPIQAVLGSVPVLQGKAAAKRLRLFGVNMDCPISDSGDDDLDCEVLSSSSISHAMPIGAQPSANSSRSSGQNPHLQLRLYNGMPLLSKSNDDSSSSTSMPLDLDINLRRT</sequence>
<accession>A0AAN7RC49</accession>
<dbReference type="AlphaFoldDB" id="A0AAN7RC49"/>
<evidence type="ECO:0000256" key="1">
    <source>
        <dbReference type="SAM" id="MobiDB-lite"/>
    </source>
</evidence>
<feature type="compositionally biased region" description="Polar residues" evidence="1">
    <location>
        <begin position="235"/>
        <end position="248"/>
    </location>
</feature>
<evidence type="ECO:0000313" key="3">
    <source>
        <dbReference type="Proteomes" id="UP001346149"/>
    </source>
</evidence>
<keyword evidence="3" id="KW-1185">Reference proteome</keyword>
<gene>
    <name evidence="2" type="ORF">SAY86_029668</name>
</gene>
<protein>
    <submittedName>
        <fullName evidence="2">Uncharacterized protein</fullName>
    </submittedName>
</protein>
<comment type="caution">
    <text evidence="2">The sequence shown here is derived from an EMBL/GenBank/DDBJ whole genome shotgun (WGS) entry which is preliminary data.</text>
</comment>
<name>A0AAN7RC49_TRANT</name>
<dbReference type="Proteomes" id="UP001346149">
    <property type="component" value="Unassembled WGS sequence"/>
</dbReference>
<proteinExistence type="predicted"/>
<organism evidence="2 3">
    <name type="scientific">Trapa natans</name>
    <name type="common">Water chestnut</name>
    <dbReference type="NCBI Taxonomy" id="22666"/>
    <lineage>
        <taxon>Eukaryota</taxon>
        <taxon>Viridiplantae</taxon>
        <taxon>Streptophyta</taxon>
        <taxon>Embryophyta</taxon>
        <taxon>Tracheophyta</taxon>
        <taxon>Spermatophyta</taxon>
        <taxon>Magnoliopsida</taxon>
        <taxon>eudicotyledons</taxon>
        <taxon>Gunneridae</taxon>
        <taxon>Pentapetalae</taxon>
        <taxon>rosids</taxon>
        <taxon>malvids</taxon>
        <taxon>Myrtales</taxon>
        <taxon>Lythraceae</taxon>
        <taxon>Trapa</taxon>
    </lineage>
</organism>
<feature type="region of interest" description="Disordered" evidence="1">
    <location>
        <begin position="228"/>
        <end position="284"/>
    </location>
</feature>
<reference evidence="2 3" key="1">
    <citation type="journal article" date="2023" name="Hortic Res">
        <title>Pangenome of water caltrop reveals structural variations and asymmetric subgenome divergence after allopolyploidization.</title>
        <authorList>
            <person name="Zhang X."/>
            <person name="Chen Y."/>
            <person name="Wang L."/>
            <person name="Yuan Y."/>
            <person name="Fang M."/>
            <person name="Shi L."/>
            <person name="Lu R."/>
            <person name="Comes H.P."/>
            <person name="Ma Y."/>
            <person name="Chen Y."/>
            <person name="Huang G."/>
            <person name="Zhou Y."/>
            <person name="Zheng Z."/>
            <person name="Qiu Y."/>
        </authorList>
    </citation>
    <scope>NUCLEOTIDE SEQUENCE [LARGE SCALE GENOMIC DNA]</scope>
    <source>
        <strain evidence="2">F231</strain>
    </source>
</reference>
<dbReference type="EMBL" id="JAXQNO010000006">
    <property type="protein sequence ID" value="KAK4797342.1"/>
    <property type="molecule type" value="Genomic_DNA"/>
</dbReference>
<evidence type="ECO:0000313" key="2">
    <source>
        <dbReference type="EMBL" id="KAK4797342.1"/>
    </source>
</evidence>
<feature type="compositionally biased region" description="Low complexity" evidence="1">
    <location>
        <begin position="259"/>
        <end position="278"/>
    </location>
</feature>